<dbReference type="AlphaFoldDB" id="A0A7W6R7K3"/>
<protein>
    <submittedName>
        <fullName evidence="2">Uncharacterized protein</fullName>
    </submittedName>
</protein>
<dbReference type="EMBL" id="JACIFY010000016">
    <property type="protein sequence ID" value="MBB4237637.1"/>
    <property type="molecule type" value="Genomic_DNA"/>
</dbReference>
<dbReference type="RefSeq" id="WP_184472163.1">
    <property type="nucleotide sequence ID" value="NZ_JACIFY010000016.1"/>
</dbReference>
<accession>A0A7W6R7K3</accession>
<evidence type="ECO:0000256" key="1">
    <source>
        <dbReference type="SAM" id="SignalP"/>
    </source>
</evidence>
<evidence type="ECO:0000313" key="2">
    <source>
        <dbReference type="EMBL" id="MBB4237637.1"/>
    </source>
</evidence>
<sequence>MRQIFFGAAVLLMAGPVMASSIEVVGTAAPRADGSIVTESCANCPPLQADATKKDYTVPELKPGVLQASEVRDVGGEKKIYRTEGWMGGSPVLFVSKATPEAMVAAVPPAPPADGIDMNATTAAVIGGDVKPVVAGMAERPASLDTSEFKLRVEGNSSNAR</sequence>
<dbReference type="Proteomes" id="UP000540909">
    <property type="component" value="Unassembled WGS sequence"/>
</dbReference>
<dbReference type="NCBIfam" id="NF041110">
    <property type="entry name" value="HPE1_fam_CxxC"/>
    <property type="match status" value="1"/>
</dbReference>
<organism evidence="2 3">
    <name type="scientific">Rhizobium esperanzae</name>
    <dbReference type="NCBI Taxonomy" id="1967781"/>
    <lineage>
        <taxon>Bacteria</taxon>
        <taxon>Pseudomonadati</taxon>
        <taxon>Pseudomonadota</taxon>
        <taxon>Alphaproteobacteria</taxon>
        <taxon>Hyphomicrobiales</taxon>
        <taxon>Rhizobiaceae</taxon>
        <taxon>Rhizobium/Agrobacterium group</taxon>
        <taxon>Rhizobium</taxon>
    </lineage>
</organism>
<feature type="chain" id="PRO_5030921194" evidence="1">
    <location>
        <begin position="20"/>
        <end position="161"/>
    </location>
</feature>
<evidence type="ECO:0000313" key="3">
    <source>
        <dbReference type="Proteomes" id="UP000540909"/>
    </source>
</evidence>
<proteinExistence type="predicted"/>
<keyword evidence="1" id="KW-0732">Signal</keyword>
<gene>
    <name evidence="2" type="ORF">GGD57_004239</name>
</gene>
<dbReference type="InterPro" id="IPR049748">
    <property type="entry name" value="HPE1-like_N_CxxC"/>
</dbReference>
<reference evidence="2 3" key="1">
    <citation type="submission" date="2020-08" db="EMBL/GenBank/DDBJ databases">
        <title>Genomic Encyclopedia of Type Strains, Phase IV (KMG-V): Genome sequencing to study the core and pangenomes of soil and plant-associated prokaryotes.</title>
        <authorList>
            <person name="Whitman W."/>
        </authorList>
    </citation>
    <scope>NUCLEOTIDE SEQUENCE [LARGE SCALE GENOMIC DNA]</scope>
    <source>
        <strain evidence="2 3">SEMIA 4089</strain>
    </source>
</reference>
<name>A0A7W6R7K3_9HYPH</name>
<comment type="caution">
    <text evidence="2">The sequence shown here is derived from an EMBL/GenBank/DDBJ whole genome shotgun (WGS) entry which is preliminary data.</text>
</comment>
<feature type="signal peptide" evidence="1">
    <location>
        <begin position="1"/>
        <end position="19"/>
    </location>
</feature>